<keyword evidence="4" id="KW-0630">Potassium</keyword>
<sequence length="209" mass="22471">MYFLSRDIISKGHHVTVVDNDLAECTRLSRELNATVVNGDGSYSTTLEDAGAIGMDVLLAMTPLDQDNLVICQIALLHFGINRSFALVNDPENEEVFRKFGIQAFSTSGIIASLIEQQLMLDGITNLILLGGGKVNITEVLVKANFPVAGQTLHEIPFPNDALVSVVIRNHEPIIPRGGTILLEGDRVVLVTLAGSHGKALKIITGEGM</sequence>
<dbReference type="Proteomes" id="UP000179129">
    <property type="component" value="Unassembled WGS sequence"/>
</dbReference>
<dbReference type="InterPro" id="IPR050721">
    <property type="entry name" value="Trk_Ktr_HKT_K-transport"/>
</dbReference>
<gene>
    <name evidence="9" type="ORF">A3F83_02750</name>
</gene>
<evidence type="ECO:0000313" key="9">
    <source>
        <dbReference type="EMBL" id="OGG01323.1"/>
    </source>
</evidence>
<dbReference type="PROSITE" id="PS51201">
    <property type="entry name" value="RCK_N"/>
    <property type="match status" value="1"/>
</dbReference>
<dbReference type="Gene3D" id="3.30.70.1450">
    <property type="entry name" value="Regulator of K+ conductance, C-terminal domain"/>
    <property type="match status" value="1"/>
</dbReference>
<name>A0A1F5YMQ3_9BACT</name>
<keyword evidence="3" id="KW-0633">Potassium transport</keyword>
<keyword evidence="6" id="KW-0406">Ion transport</keyword>
<evidence type="ECO:0000259" key="8">
    <source>
        <dbReference type="PROSITE" id="PS51202"/>
    </source>
</evidence>
<dbReference type="GO" id="GO:0005886">
    <property type="term" value="C:plasma membrane"/>
    <property type="evidence" value="ECO:0007669"/>
    <property type="project" value="InterPro"/>
</dbReference>
<feature type="domain" description="RCK C-terminal" evidence="8">
    <location>
        <begin position="125"/>
        <end position="207"/>
    </location>
</feature>
<accession>A0A1F5YMQ3</accession>
<proteinExistence type="predicted"/>
<comment type="caution">
    <text evidence="9">The sequence shown here is derived from an EMBL/GenBank/DDBJ whole genome shotgun (WGS) entry which is preliminary data.</text>
</comment>
<dbReference type="PANTHER" id="PTHR43833:SF5">
    <property type="entry name" value="TRK SYSTEM POTASSIUM UPTAKE PROTEIN TRKA"/>
    <property type="match status" value="1"/>
</dbReference>
<dbReference type="InterPro" id="IPR036721">
    <property type="entry name" value="RCK_C_sf"/>
</dbReference>
<evidence type="ECO:0000259" key="7">
    <source>
        <dbReference type="PROSITE" id="PS51201"/>
    </source>
</evidence>
<keyword evidence="2" id="KW-0813">Transport</keyword>
<evidence type="ECO:0000313" key="10">
    <source>
        <dbReference type="Proteomes" id="UP000179129"/>
    </source>
</evidence>
<evidence type="ECO:0000256" key="6">
    <source>
        <dbReference type="ARBA" id="ARBA00023065"/>
    </source>
</evidence>
<evidence type="ECO:0000256" key="5">
    <source>
        <dbReference type="ARBA" id="ARBA00023027"/>
    </source>
</evidence>
<evidence type="ECO:0000256" key="3">
    <source>
        <dbReference type="ARBA" id="ARBA00022538"/>
    </source>
</evidence>
<dbReference type="SUPFAM" id="SSF116726">
    <property type="entry name" value="TrkA C-terminal domain-like"/>
    <property type="match status" value="1"/>
</dbReference>
<dbReference type="SUPFAM" id="SSF51735">
    <property type="entry name" value="NAD(P)-binding Rossmann-fold domains"/>
    <property type="match status" value="1"/>
</dbReference>
<keyword evidence="5" id="KW-0520">NAD</keyword>
<dbReference type="PROSITE" id="PS51202">
    <property type="entry name" value="RCK_C"/>
    <property type="match status" value="1"/>
</dbReference>
<evidence type="ECO:0000256" key="4">
    <source>
        <dbReference type="ARBA" id="ARBA00022958"/>
    </source>
</evidence>
<feature type="domain" description="RCK N-terminal" evidence="7">
    <location>
        <begin position="1"/>
        <end position="111"/>
    </location>
</feature>
<organism evidence="9 10">
    <name type="scientific">Candidatus Glassbacteria bacterium RIFCSPLOWO2_12_FULL_58_11</name>
    <dbReference type="NCBI Taxonomy" id="1817867"/>
    <lineage>
        <taxon>Bacteria</taxon>
        <taxon>Candidatus Glassiibacteriota</taxon>
    </lineage>
</organism>
<dbReference type="AlphaFoldDB" id="A0A1F5YMQ3"/>
<dbReference type="STRING" id="1817867.A3F83_02750"/>
<protein>
    <recommendedName>
        <fullName evidence="1">Trk system potassium uptake protein TrkA</fullName>
    </recommendedName>
</protein>
<dbReference type="Gene3D" id="3.40.50.720">
    <property type="entry name" value="NAD(P)-binding Rossmann-like Domain"/>
    <property type="match status" value="1"/>
</dbReference>
<dbReference type="PRINTS" id="PR00335">
    <property type="entry name" value="KUPTAKETRKA"/>
</dbReference>
<dbReference type="Pfam" id="PF02080">
    <property type="entry name" value="TrkA_C"/>
    <property type="match status" value="1"/>
</dbReference>
<dbReference type="InterPro" id="IPR036291">
    <property type="entry name" value="NAD(P)-bd_dom_sf"/>
</dbReference>
<dbReference type="Pfam" id="PF02254">
    <property type="entry name" value="TrkA_N"/>
    <property type="match status" value="1"/>
</dbReference>
<dbReference type="InterPro" id="IPR006037">
    <property type="entry name" value="RCK_C"/>
</dbReference>
<evidence type="ECO:0000256" key="1">
    <source>
        <dbReference type="ARBA" id="ARBA00017378"/>
    </source>
</evidence>
<reference evidence="9 10" key="1">
    <citation type="journal article" date="2016" name="Nat. Commun.">
        <title>Thousands of microbial genomes shed light on interconnected biogeochemical processes in an aquifer system.</title>
        <authorList>
            <person name="Anantharaman K."/>
            <person name="Brown C.T."/>
            <person name="Hug L.A."/>
            <person name="Sharon I."/>
            <person name="Castelle C.J."/>
            <person name="Probst A.J."/>
            <person name="Thomas B.C."/>
            <person name="Singh A."/>
            <person name="Wilkins M.J."/>
            <person name="Karaoz U."/>
            <person name="Brodie E.L."/>
            <person name="Williams K.H."/>
            <person name="Hubbard S.S."/>
            <person name="Banfield J.F."/>
        </authorList>
    </citation>
    <scope>NUCLEOTIDE SEQUENCE [LARGE SCALE GENOMIC DNA]</scope>
</reference>
<dbReference type="EMBL" id="MFIX01000210">
    <property type="protein sequence ID" value="OGG01323.1"/>
    <property type="molecule type" value="Genomic_DNA"/>
</dbReference>
<dbReference type="PANTHER" id="PTHR43833">
    <property type="entry name" value="POTASSIUM CHANNEL PROTEIN 2-RELATED-RELATED"/>
    <property type="match status" value="1"/>
</dbReference>
<evidence type="ECO:0000256" key="2">
    <source>
        <dbReference type="ARBA" id="ARBA00022448"/>
    </source>
</evidence>
<dbReference type="GO" id="GO:0015079">
    <property type="term" value="F:potassium ion transmembrane transporter activity"/>
    <property type="evidence" value="ECO:0007669"/>
    <property type="project" value="InterPro"/>
</dbReference>
<dbReference type="InterPro" id="IPR006036">
    <property type="entry name" value="K_uptake_TrkA"/>
</dbReference>
<dbReference type="InterPro" id="IPR003148">
    <property type="entry name" value="RCK_N"/>
</dbReference>